<dbReference type="EMBL" id="HBUF01371022">
    <property type="protein sequence ID" value="CAG6726158.1"/>
    <property type="molecule type" value="Transcribed_RNA"/>
</dbReference>
<dbReference type="AlphaFoldDB" id="A0A8D8YCH1"/>
<protein>
    <submittedName>
        <fullName evidence="1">Uncharacterized protein</fullName>
    </submittedName>
</protein>
<proteinExistence type="predicted"/>
<dbReference type="EMBL" id="HBUF01371021">
    <property type="protein sequence ID" value="CAG6726156.1"/>
    <property type="molecule type" value="Transcribed_RNA"/>
</dbReference>
<sequence>MMWKWFEWKLYMKPTPELGSRFLTQVRYDMNPFIQKSATVLLMIPRILLVNTQLVFPRLKDQVLVLQLKGRIRIKRYSTPATWGDSQCPTNSCKYPPNLVLTLCTVWVMLVKAFLRISTGERSTFSPNVQTLPKRTTSTATMAVIPSIWPWNLMVIPVQAEPMVYCY</sequence>
<name>A0A8D8YCH1_9HEMI</name>
<accession>A0A8D8YCH1</accession>
<organism evidence="1">
    <name type="scientific">Cacopsylla melanoneura</name>
    <dbReference type="NCBI Taxonomy" id="428564"/>
    <lineage>
        <taxon>Eukaryota</taxon>
        <taxon>Metazoa</taxon>
        <taxon>Ecdysozoa</taxon>
        <taxon>Arthropoda</taxon>
        <taxon>Hexapoda</taxon>
        <taxon>Insecta</taxon>
        <taxon>Pterygota</taxon>
        <taxon>Neoptera</taxon>
        <taxon>Paraneoptera</taxon>
        <taxon>Hemiptera</taxon>
        <taxon>Sternorrhyncha</taxon>
        <taxon>Psylloidea</taxon>
        <taxon>Psyllidae</taxon>
        <taxon>Psyllinae</taxon>
        <taxon>Cacopsylla</taxon>
    </lineage>
</organism>
<evidence type="ECO:0000313" key="1">
    <source>
        <dbReference type="EMBL" id="CAG6726156.1"/>
    </source>
</evidence>
<reference evidence="1" key="1">
    <citation type="submission" date="2021-05" db="EMBL/GenBank/DDBJ databases">
        <authorList>
            <person name="Alioto T."/>
            <person name="Alioto T."/>
            <person name="Gomez Garrido J."/>
        </authorList>
    </citation>
    <scope>NUCLEOTIDE SEQUENCE</scope>
</reference>